<evidence type="ECO:0000259" key="1">
    <source>
        <dbReference type="Pfam" id="PF12476"/>
    </source>
</evidence>
<reference evidence="4" key="1">
    <citation type="submission" date="2016-06" db="EMBL/GenBank/DDBJ databases">
        <title>Complete genome sequence of Actinoalloteichus fjordicus DSM 46855 (=ADI127-17), type strain of the new species Actinoalloteichus fjordicus.</title>
        <authorList>
            <person name="Ruckert C."/>
            <person name="Nouioui I."/>
            <person name="Willmese J."/>
            <person name="van Wezel G."/>
            <person name="Klenk H.-P."/>
            <person name="Kalinowski J."/>
            <person name="Zotchev S.B."/>
        </authorList>
    </citation>
    <scope>NUCLEOTIDE SEQUENCE [LARGE SCALE GENOMIC DNA]</scope>
    <source>
        <strain evidence="4">ADI127-7</strain>
    </source>
</reference>
<dbReference type="InterPro" id="IPR051396">
    <property type="entry name" value="Bact_Antivir_Def_Nuclease"/>
</dbReference>
<dbReference type="Gene3D" id="3.40.50.300">
    <property type="entry name" value="P-loop containing nucleotide triphosphate hydrolases"/>
    <property type="match status" value="1"/>
</dbReference>
<dbReference type="InterPro" id="IPR014592">
    <property type="entry name" value="P-loop_UCP034888"/>
</dbReference>
<protein>
    <recommendedName>
        <fullName evidence="5">DUF3696 domain-containing protein</fullName>
    </recommendedName>
</protein>
<dbReference type="EMBL" id="CP016076">
    <property type="protein sequence ID" value="APU17217.1"/>
    <property type="molecule type" value="Genomic_DNA"/>
</dbReference>
<proteinExistence type="predicted"/>
<dbReference type="AlphaFoldDB" id="A0AAC9LGM0"/>
<dbReference type="PIRSF" id="PIRSF034888">
    <property type="entry name" value="P-loop_UCP034888"/>
    <property type="match status" value="1"/>
</dbReference>
<dbReference type="RefSeq" id="WP_075742616.1">
    <property type="nucleotide sequence ID" value="NZ_CP016076.1"/>
</dbReference>
<dbReference type="InterPro" id="IPR003959">
    <property type="entry name" value="ATPase_AAA_core"/>
</dbReference>
<dbReference type="GO" id="GO:0005524">
    <property type="term" value="F:ATP binding"/>
    <property type="evidence" value="ECO:0007669"/>
    <property type="project" value="InterPro"/>
</dbReference>
<gene>
    <name evidence="3" type="ORF">UA74_26060</name>
</gene>
<evidence type="ECO:0000313" key="3">
    <source>
        <dbReference type="EMBL" id="APU17217.1"/>
    </source>
</evidence>
<accession>A0AAC9LGM0</accession>
<dbReference type="Proteomes" id="UP000185511">
    <property type="component" value="Chromosome"/>
</dbReference>
<evidence type="ECO:0000313" key="4">
    <source>
        <dbReference type="Proteomes" id="UP000185511"/>
    </source>
</evidence>
<dbReference type="InterPro" id="IPR022532">
    <property type="entry name" value="DUF3696"/>
</dbReference>
<dbReference type="Pfam" id="PF13304">
    <property type="entry name" value="AAA_21"/>
    <property type="match status" value="1"/>
</dbReference>
<name>A0AAC9LGM0_9PSEU</name>
<sequence length="372" mass="40462">MLRHLTLRHFKAFATLALPLGPFTLLSGLNSSGKSSVLQAIALLRQSFTSGVLGSDDTHLGLLLNGEFVELGRGQDVRHEAWSGAGEIEIGLADDSNVSYRWSAGYGAEDDLLELTHSPAEEVYRRLSPFADGFQYLRADRISPAVSYPRSHDAAVRRRSLGARGEHTVNYLRNHQDDSIAGPRLRHPTTTSTTLLSQAEAWLGHLCPGASLSATGIDGTDSVRLSYQFGGGAGLSSSNPYRPTNVGFGLTYALPIIVACLTAVPGSLIMLENPEAHLHPRGQSMMTELACRAVANGAQLIVETHSDHVLNAVRLAVKRDLLSTGDVRLHYFEQTREGPQVRTPELKANGALTEWPDGFFDEWDRSLDELLD</sequence>
<dbReference type="SUPFAM" id="SSF52540">
    <property type="entry name" value="P-loop containing nucleoside triphosphate hydrolases"/>
    <property type="match status" value="1"/>
</dbReference>
<dbReference type="GO" id="GO:0016887">
    <property type="term" value="F:ATP hydrolysis activity"/>
    <property type="evidence" value="ECO:0007669"/>
    <property type="project" value="InterPro"/>
</dbReference>
<dbReference type="InterPro" id="IPR027417">
    <property type="entry name" value="P-loop_NTPase"/>
</dbReference>
<dbReference type="PANTHER" id="PTHR43581:SF2">
    <property type="entry name" value="EXCINUCLEASE ATPASE SUBUNIT"/>
    <property type="match status" value="1"/>
</dbReference>
<keyword evidence="4" id="KW-1185">Reference proteome</keyword>
<evidence type="ECO:0008006" key="5">
    <source>
        <dbReference type="Google" id="ProtNLM"/>
    </source>
</evidence>
<feature type="domain" description="DUF3696" evidence="1">
    <location>
        <begin position="325"/>
        <end position="370"/>
    </location>
</feature>
<organism evidence="3 4">
    <name type="scientific">Actinoalloteichus fjordicus</name>
    <dbReference type="NCBI Taxonomy" id="1612552"/>
    <lineage>
        <taxon>Bacteria</taxon>
        <taxon>Bacillati</taxon>
        <taxon>Actinomycetota</taxon>
        <taxon>Actinomycetes</taxon>
        <taxon>Pseudonocardiales</taxon>
        <taxon>Pseudonocardiaceae</taxon>
        <taxon>Actinoalloteichus</taxon>
    </lineage>
</organism>
<feature type="domain" description="ATPase AAA-type core" evidence="2">
    <location>
        <begin position="23"/>
        <end position="311"/>
    </location>
</feature>
<dbReference type="PANTHER" id="PTHR43581">
    <property type="entry name" value="ATP/GTP PHOSPHATASE"/>
    <property type="match status" value="1"/>
</dbReference>
<evidence type="ECO:0000259" key="2">
    <source>
        <dbReference type="Pfam" id="PF13304"/>
    </source>
</evidence>
<dbReference type="KEGG" id="acad:UA74_26060"/>
<dbReference type="Pfam" id="PF12476">
    <property type="entry name" value="DUF3696"/>
    <property type="match status" value="1"/>
</dbReference>